<evidence type="ECO:0000313" key="1">
    <source>
        <dbReference type="EMBL" id="KAH9845696.1"/>
    </source>
</evidence>
<dbReference type="InterPro" id="IPR036388">
    <property type="entry name" value="WH-like_DNA-bd_sf"/>
</dbReference>
<reference evidence="1 2" key="1">
    <citation type="journal article" date="2018" name="IMA Fungus">
        <title>IMA Genome-F 10: Nine draft genome sequences of Claviceps purpurea s.lat., including C. arundinis, C. humidiphila, and C. cf. spartinae, pseudomolecules for the pitch canker pathogen Fusarium circinatum, draft genome of Davidsoniella eucalypti, Grosmannia galeiformis, Quambalaria eucalypti, and Teratosphaeria destructans.</title>
        <authorList>
            <person name="Wingfield B.D."/>
            <person name="Liu M."/>
            <person name="Nguyen H.D."/>
            <person name="Lane F.A."/>
            <person name="Morgan S.W."/>
            <person name="De Vos L."/>
            <person name="Wilken P.M."/>
            <person name="Duong T.A."/>
            <person name="Aylward J."/>
            <person name="Coetzee M.P."/>
            <person name="Dadej K."/>
            <person name="De Beer Z.W."/>
            <person name="Findlay W."/>
            <person name="Havenga M."/>
            <person name="Kolarik M."/>
            <person name="Menzies J.G."/>
            <person name="Naidoo K."/>
            <person name="Pochopski O."/>
            <person name="Shoukouhi P."/>
            <person name="Santana Q.C."/>
            <person name="Seifert K.A."/>
            <person name="Soal N."/>
            <person name="Steenkamp E.T."/>
            <person name="Tatham C.T."/>
            <person name="van der Nest M.A."/>
            <person name="Wingfield M.J."/>
        </authorList>
    </citation>
    <scope>NUCLEOTIDE SEQUENCE [LARGE SCALE GENOMIC DNA]</scope>
    <source>
        <strain evidence="1">CMW44962</strain>
    </source>
</reference>
<reference evidence="1 2" key="2">
    <citation type="journal article" date="2021" name="Curr. Genet.">
        <title>Genetic response to nitrogen starvation in the aggressive Eucalyptus foliar pathogen Teratosphaeria destructans.</title>
        <authorList>
            <person name="Havenga M."/>
            <person name="Wingfield B.D."/>
            <person name="Wingfield M.J."/>
            <person name="Dreyer L.L."/>
            <person name="Roets F."/>
            <person name="Aylward J."/>
        </authorList>
    </citation>
    <scope>NUCLEOTIDE SEQUENCE [LARGE SCALE GENOMIC DNA]</scope>
    <source>
        <strain evidence="1">CMW44962</strain>
    </source>
</reference>
<name>A0A9W7T2I9_9PEZI</name>
<sequence>MALSGGSNTEHDRVDMLREKFNHFLAKREPPKTFCPSEVARAWTRDELGAMGYAEWRDAMDDIRHLAAQLRDQGLCEVVQQGHVVDALSMDDIKGPIRLRRKTPS</sequence>
<dbReference type="SUPFAM" id="SSF46785">
    <property type="entry name" value="Winged helix' DNA-binding domain"/>
    <property type="match status" value="1"/>
</dbReference>
<keyword evidence="2" id="KW-1185">Reference proteome</keyword>
<protein>
    <submittedName>
        <fullName evidence="1">S-adenosylmethionine tRNA ribosyltransferase protein</fullName>
    </submittedName>
</protein>
<dbReference type="OrthoDB" id="2563170at2759"/>
<dbReference type="Pfam" id="PF11625">
    <property type="entry name" value="DUF3253"/>
    <property type="match status" value="1"/>
</dbReference>
<dbReference type="EMBL" id="RIBY02000002">
    <property type="protein sequence ID" value="KAH9845696.1"/>
    <property type="molecule type" value="Genomic_DNA"/>
</dbReference>
<dbReference type="InterPro" id="IPR036390">
    <property type="entry name" value="WH_DNA-bd_sf"/>
</dbReference>
<dbReference type="Proteomes" id="UP001138500">
    <property type="component" value="Unassembled WGS sequence"/>
</dbReference>
<dbReference type="Gene3D" id="1.10.10.10">
    <property type="entry name" value="Winged helix-like DNA-binding domain superfamily/Winged helix DNA-binding domain"/>
    <property type="match status" value="1"/>
</dbReference>
<dbReference type="AlphaFoldDB" id="A0A9W7T2I9"/>
<evidence type="ECO:0000313" key="2">
    <source>
        <dbReference type="Proteomes" id="UP001138500"/>
    </source>
</evidence>
<comment type="caution">
    <text evidence="1">The sequence shown here is derived from an EMBL/GenBank/DDBJ whole genome shotgun (WGS) entry which is preliminary data.</text>
</comment>
<organism evidence="1 2">
    <name type="scientific">Teratosphaeria destructans</name>
    <dbReference type="NCBI Taxonomy" id="418781"/>
    <lineage>
        <taxon>Eukaryota</taxon>
        <taxon>Fungi</taxon>
        <taxon>Dikarya</taxon>
        <taxon>Ascomycota</taxon>
        <taxon>Pezizomycotina</taxon>
        <taxon>Dothideomycetes</taxon>
        <taxon>Dothideomycetidae</taxon>
        <taxon>Mycosphaerellales</taxon>
        <taxon>Teratosphaeriaceae</taxon>
        <taxon>Teratosphaeria</taxon>
    </lineage>
</organism>
<dbReference type="InterPro" id="IPR021660">
    <property type="entry name" value="DUF3253"/>
</dbReference>
<accession>A0A9W7T2I9</accession>
<gene>
    <name evidence="1" type="ORF">Tdes44962_MAKER01127</name>
</gene>
<proteinExistence type="predicted"/>